<gene>
    <name evidence="3" type="ORF">D0894_01590</name>
</gene>
<dbReference type="NCBIfam" id="TIGR03696">
    <property type="entry name" value="Rhs_assc_core"/>
    <property type="match status" value="1"/>
</dbReference>
<feature type="transmembrane region" description="Helical" evidence="2">
    <location>
        <begin position="100"/>
        <end position="122"/>
    </location>
</feature>
<dbReference type="EMBL" id="QWLL01000005">
    <property type="protein sequence ID" value="RII80291.1"/>
    <property type="molecule type" value="Genomic_DNA"/>
</dbReference>
<comment type="caution">
    <text evidence="3">The sequence shown here is derived from an EMBL/GenBank/DDBJ whole genome shotgun (WGS) entry which is preliminary data.</text>
</comment>
<dbReference type="RefSeq" id="WP_119368553.1">
    <property type="nucleotide sequence ID" value="NZ_QWLL01000005.1"/>
</dbReference>
<keyword evidence="2" id="KW-1133">Transmembrane helix</keyword>
<keyword evidence="2" id="KW-0812">Transmembrane</keyword>
<name>A0A399MEU5_9PSED</name>
<evidence type="ECO:0000313" key="4">
    <source>
        <dbReference type="Proteomes" id="UP000265875"/>
    </source>
</evidence>
<evidence type="ECO:0000313" key="3">
    <source>
        <dbReference type="EMBL" id="RII80291.1"/>
    </source>
</evidence>
<keyword evidence="2" id="KW-0472">Membrane</keyword>
<accession>A0A399MEU5</accession>
<evidence type="ECO:0000256" key="2">
    <source>
        <dbReference type="SAM" id="Phobius"/>
    </source>
</evidence>
<dbReference type="Gene3D" id="2.180.10.10">
    <property type="entry name" value="RHS repeat-associated core"/>
    <property type="match status" value="1"/>
</dbReference>
<proteinExistence type="predicted"/>
<protein>
    <submittedName>
        <fullName evidence="3">RHS repeat-associated core domain-containing protein</fullName>
    </submittedName>
</protein>
<dbReference type="AlphaFoldDB" id="A0A399MEU5"/>
<dbReference type="Proteomes" id="UP000265875">
    <property type="component" value="Unassembled WGS sequence"/>
</dbReference>
<evidence type="ECO:0000256" key="1">
    <source>
        <dbReference type="SAM" id="MobiDB-lite"/>
    </source>
</evidence>
<sequence length="286" mass="30408">MATHLLATDLRRSVLPGLHVYSPYGFMKTSSAPALAFGGQYRDPLTGNYPLGNGRRFYSPTLMRFMAYDAMSPFSKGGINGYVYCGADPVNRYDPSGASWLSILLRGIGLASSGVTLFGAIVRTMRNIVGRRSAFRASTGAAASDSNTQSPSAANTTNATQASHQELPHFSRVSNLNFTLTGAFGVSSQVTAAAYGVSANIQALTDVFAFANTVTNLNGGAIGNIAAAREVFGYLRRNPREIVPVAWETTMDVTMVDESLSALVRGSIGAVRRIRSTRPVPHGVQV</sequence>
<reference evidence="3 4" key="1">
    <citation type="submission" date="2018-08" db="EMBL/GenBank/DDBJ databases">
        <title>Draft genome sequence of the cyanotroph, Pseudomonas monteilii BCN3.</title>
        <authorList>
            <person name="Jones L.B."/>
            <person name="Kunz D.A."/>
        </authorList>
    </citation>
    <scope>NUCLEOTIDE SEQUENCE [LARGE SCALE GENOMIC DNA]</scope>
    <source>
        <strain evidence="3 4">BCN3</strain>
    </source>
</reference>
<feature type="compositionally biased region" description="Low complexity" evidence="1">
    <location>
        <begin position="146"/>
        <end position="163"/>
    </location>
</feature>
<organism evidence="3 4">
    <name type="scientific">Pseudomonas monteilii</name>
    <dbReference type="NCBI Taxonomy" id="76759"/>
    <lineage>
        <taxon>Bacteria</taxon>
        <taxon>Pseudomonadati</taxon>
        <taxon>Pseudomonadota</taxon>
        <taxon>Gammaproteobacteria</taxon>
        <taxon>Pseudomonadales</taxon>
        <taxon>Pseudomonadaceae</taxon>
        <taxon>Pseudomonas</taxon>
    </lineage>
</organism>
<feature type="region of interest" description="Disordered" evidence="1">
    <location>
        <begin position="140"/>
        <end position="164"/>
    </location>
</feature>
<dbReference type="InterPro" id="IPR022385">
    <property type="entry name" value="Rhs_assc_core"/>
</dbReference>